<sequence>MTPVSPLKTITKMDRIQPHDLYYAVDTQVHPLRFLHLSGTKLTTDRNYAWYGTKRQFRNLVKIHEWDGLALINRPK</sequence>
<gene>
    <name evidence="1" type="ORF">RDp07_gp30</name>
</gene>
<evidence type="ECO:0000313" key="2">
    <source>
        <dbReference type="Proteomes" id="UP000257988"/>
    </source>
</evidence>
<reference evidence="1 2" key="1">
    <citation type="journal article" date="2016" name="Curr. Microbiol.">
        <title>Characterization and Complete Genome Sequences of Three N4-Like Roseobacter Phages Isolated from the South China Sea.</title>
        <authorList>
            <person name="Li B."/>
            <person name="Zhang S."/>
            <person name="Long L."/>
            <person name="Huang S."/>
        </authorList>
    </citation>
    <scope>NUCLEOTIDE SEQUENCE [LARGE SCALE GENOMIC DNA]</scope>
</reference>
<protein>
    <submittedName>
        <fullName evidence="1">Uncharacterized protein</fullName>
    </submittedName>
</protein>
<evidence type="ECO:0000313" key="1">
    <source>
        <dbReference type="EMBL" id="ANJ20841.1"/>
    </source>
</evidence>
<organism evidence="1 2">
    <name type="scientific">Roseobacter phage RD-1410Ws-07</name>
    <dbReference type="NCBI Taxonomy" id="1815985"/>
    <lineage>
        <taxon>Viruses</taxon>
        <taxon>Duplodnaviria</taxon>
        <taxon>Heunggongvirae</taxon>
        <taxon>Uroviricota</taxon>
        <taxon>Caudoviricetes</taxon>
        <taxon>Schitoviridae</taxon>
        <taxon>Rhodovirinae</taxon>
        <taxon>Sanyabayvirus</taxon>
        <taxon>Sanyabayvirus DS1410Ws06</taxon>
    </lineage>
</organism>
<dbReference type="EMBL" id="KU885990">
    <property type="protein sequence ID" value="ANJ20841.1"/>
    <property type="molecule type" value="Genomic_DNA"/>
</dbReference>
<proteinExistence type="predicted"/>
<name>A0A191VYQ4_9CAUD</name>
<dbReference type="Proteomes" id="UP000257988">
    <property type="component" value="Segment"/>
</dbReference>
<accession>A0A191VYQ4</accession>